<name>A0A1Q9E4C2_SYMMI</name>
<keyword evidence="2" id="KW-1185">Reference proteome</keyword>
<gene>
    <name evidence="1" type="ORF">AK812_SmicGene14883</name>
</gene>
<dbReference type="OrthoDB" id="10269148at2759"/>
<evidence type="ECO:0000313" key="2">
    <source>
        <dbReference type="Proteomes" id="UP000186817"/>
    </source>
</evidence>
<sequence length="152" mass="17584">MRLTKLELSLQRNRKLGATSGRALCQDLRWMPKLRSLELSLASTGLGFQAALCWRQRSESSRRAWGRGVLCQKGFFELLPEFKLDIMFNRIPPEALEELRRQLQHIPLRKALGFWKPGPSSKRNPGGPWMSLPFSRPGAFRFSRQFVVTGRW</sequence>
<organism evidence="1 2">
    <name type="scientific">Symbiodinium microadriaticum</name>
    <name type="common">Dinoflagellate</name>
    <name type="synonym">Zooxanthella microadriatica</name>
    <dbReference type="NCBI Taxonomy" id="2951"/>
    <lineage>
        <taxon>Eukaryota</taxon>
        <taxon>Sar</taxon>
        <taxon>Alveolata</taxon>
        <taxon>Dinophyceae</taxon>
        <taxon>Suessiales</taxon>
        <taxon>Symbiodiniaceae</taxon>
        <taxon>Symbiodinium</taxon>
    </lineage>
</organism>
<reference evidence="1 2" key="1">
    <citation type="submission" date="2016-02" db="EMBL/GenBank/DDBJ databases">
        <title>Genome analysis of coral dinoflagellate symbionts highlights evolutionary adaptations to a symbiotic lifestyle.</title>
        <authorList>
            <person name="Aranda M."/>
            <person name="Li Y."/>
            <person name="Liew Y.J."/>
            <person name="Baumgarten S."/>
            <person name="Simakov O."/>
            <person name="Wilson M."/>
            <person name="Piel J."/>
            <person name="Ashoor H."/>
            <person name="Bougouffa S."/>
            <person name="Bajic V.B."/>
            <person name="Ryu T."/>
            <person name="Ravasi T."/>
            <person name="Bayer T."/>
            <person name="Micklem G."/>
            <person name="Kim H."/>
            <person name="Bhak J."/>
            <person name="Lajeunesse T.C."/>
            <person name="Voolstra C.R."/>
        </authorList>
    </citation>
    <scope>NUCLEOTIDE SEQUENCE [LARGE SCALE GENOMIC DNA]</scope>
    <source>
        <strain evidence="1 2">CCMP2467</strain>
    </source>
</reference>
<dbReference type="EMBL" id="LSRX01000268">
    <property type="protein sequence ID" value="OLQ02268.1"/>
    <property type="molecule type" value="Genomic_DNA"/>
</dbReference>
<accession>A0A1Q9E4C2</accession>
<evidence type="ECO:0000313" key="1">
    <source>
        <dbReference type="EMBL" id="OLQ02268.1"/>
    </source>
</evidence>
<proteinExistence type="predicted"/>
<dbReference type="AlphaFoldDB" id="A0A1Q9E4C2"/>
<comment type="caution">
    <text evidence="1">The sequence shown here is derived from an EMBL/GenBank/DDBJ whole genome shotgun (WGS) entry which is preliminary data.</text>
</comment>
<protein>
    <submittedName>
        <fullName evidence="1">Uncharacterized protein</fullName>
    </submittedName>
</protein>
<dbReference type="Proteomes" id="UP000186817">
    <property type="component" value="Unassembled WGS sequence"/>
</dbReference>